<reference evidence="2" key="1">
    <citation type="submission" date="2022-06" db="EMBL/GenBank/DDBJ databases">
        <title>Complete genome sequences of two strains of the flax pathogen Septoria linicola.</title>
        <authorList>
            <person name="Lapalu N."/>
            <person name="Simon A."/>
            <person name="Demenou B."/>
            <person name="Paumier D."/>
            <person name="Guillot M.-P."/>
            <person name="Gout L."/>
            <person name="Valade R."/>
        </authorList>
    </citation>
    <scope>NUCLEOTIDE SEQUENCE</scope>
    <source>
        <strain evidence="2">SE15195</strain>
    </source>
</reference>
<feature type="region of interest" description="Disordered" evidence="1">
    <location>
        <begin position="22"/>
        <end position="45"/>
    </location>
</feature>
<feature type="compositionally biased region" description="Basic and acidic residues" evidence="1">
    <location>
        <begin position="23"/>
        <end position="37"/>
    </location>
</feature>
<evidence type="ECO:0000313" key="3">
    <source>
        <dbReference type="Proteomes" id="UP001056384"/>
    </source>
</evidence>
<protein>
    <submittedName>
        <fullName evidence="2">Uncharacterized protein</fullName>
    </submittedName>
</protein>
<dbReference type="Proteomes" id="UP001056384">
    <property type="component" value="Chromosome 6"/>
</dbReference>
<proteinExistence type="predicted"/>
<keyword evidence="3" id="KW-1185">Reference proteome</keyword>
<name>A0A9Q9AQR8_9PEZI</name>
<sequence>MSPMSQNHIQELEGRVESLQTRLAHEEQHRKDRDDSFQRNARRGQTISNVQKLHESLGHQYSRHGEYQSFAPDLGVVIALQQHCLQIYQDQGRTTDLGLVQRIQALVTKLLNRNSIPPIQAEVTAFLEQLRKDPPGAISKLEEIASSAQDTKLPTRPPLRLASIDEVLNRAQNEPEDDDESYMDIQPFENSSFQTSSQSGSALPMPRSSLAAATEGLDTGGGLQRFNLSTAGGRAFAEACGRPTAAQPSDFQLIMDSVKVPDFSRPKWSQSPSSPDL</sequence>
<dbReference type="EMBL" id="CP099423">
    <property type="protein sequence ID" value="USW54007.1"/>
    <property type="molecule type" value="Genomic_DNA"/>
</dbReference>
<accession>A0A9Q9AQR8</accession>
<evidence type="ECO:0000256" key="1">
    <source>
        <dbReference type="SAM" id="MobiDB-lite"/>
    </source>
</evidence>
<gene>
    <name evidence="2" type="ORF">Slin15195_G073260</name>
</gene>
<organism evidence="2 3">
    <name type="scientific">Septoria linicola</name>
    <dbReference type="NCBI Taxonomy" id="215465"/>
    <lineage>
        <taxon>Eukaryota</taxon>
        <taxon>Fungi</taxon>
        <taxon>Dikarya</taxon>
        <taxon>Ascomycota</taxon>
        <taxon>Pezizomycotina</taxon>
        <taxon>Dothideomycetes</taxon>
        <taxon>Dothideomycetidae</taxon>
        <taxon>Mycosphaerellales</taxon>
        <taxon>Mycosphaerellaceae</taxon>
        <taxon>Septoria</taxon>
    </lineage>
</organism>
<evidence type="ECO:0000313" key="2">
    <source>
        <dbReference type="EMBL" id="USW54007.1"/>
    </source>
</evidence>
<dbReference type="AlphaFoldDB" id="A0A9Q9AQR8"/>